<accession>W7XEB5</accession>
<dbReference type="EMBL" id="GG662821">
    <property type="protein sequence ID" value="EWS76007.1"/>
    <property type="molecule type" value="Genomic_DNA"/>
</dbReference>
<dbReference type="Proteomes" id="UP000009168">
    <property type="component" value="Unassembled WGS sequence"/>
</dbReference>
<keyword evidence="2" id="KW-1185">Reference proteome</keyword>
<gene>
    <name evidence="1" type="ORF">TTHERM_000372607</name>
</gene>
<dbReference type="GeneID" id="24438646"/>
<name>W7XEB5_TETTS</name>
<dbReference type="SUPFAM" id="SSF51126">
    <property type="entry name" value="Pectin lyase-like"/>
    <property type="match status" value="1"/>
</dbReference>
<proteinExistence type="predicted"/>
<dbReference type="KEGG" id="tet:TTHERM_000372607"/>
<dbReference type="InterPro" id="IPR011050">
    <property type="entry name" value="Pectin_lyase_fold/virulence"/>
</dbReference>
<organism evidence="1 2">
    <name type="scientific">Tetrahymena thermophila (strain SB210)</name>
    <dbReference type="NCBI Taxonomy" id="312017"/>
    <lineage>
        <taxon>Eukaryota</taxon>
        <taxon>Sar</taxon>
        <taxon>Alveolata</taxon>
        <taxon>Ciliophora</taxon>
        <taxon>Intramacronucleata</taxon>
        <taxon>Oligohymenophorea</taxon>
        <taxon>Hymenostomatida</taxon>
        <taxon>Tetrahymenina</taxon>
        <taxon>Tetrahymenidae</taxon>
        <taxon>Tetrahymena</taxon>
    </lineage>
</organism>
<evidence type="ECO:0000313" key="2">
    <source>
        <dbReference type="Proteomes" id="UP000009168"/>
    </source>
</evidence>
<protein>
    <submittedName>
        <fullName evidence="1">Uncharacterized protein</fullName>
    </submittedName>
</protein>
<evidence type="ECO:0000313" key="1">
    <source>
        <dbReference type="EMBL" id="EWS76007.1"/>
    </source>
</evidence>
<sequence length="220" mass="25692">MDNFNFVFNQQNIQIGFNQNTNVTTLQNINIVSQTILGNTSLVFENKQTVIIQNLKIQNVNFTGYKDNLTQDQINPAFILIRNCNYVLIQNLTLDKCYLMSNYSLFMQVLNSSMVIIQNLSIFNSQIDGNLLLLQQNQNVTFQSTKIEKCTKSVQSQNQINLETIAQSTQNAQTNFYLFNFMGITNLLIQDYIAQDNIELLQYQYQKFDSYQQYFSYFFQ</sequence>
<reference evidence="2" key="1">
    <citation type="journal article" date="2006" name="PLoS Biol.">
        <title>Macronuclear genome sequence of the ciliate Tetrahymena thermophila, a model eukaryote.</title>
        <authorList>
            <person name="Eisen J.A."/>
            <person name="Coyne R.S."/>
            <person name="Wu M."/>
            <person name="Wu D."/>
            <person name="Thiagarajan M."/>
            <person name="Wortman J.R."/>
            <person name="Badger J.H."/>
            <person name="Ren Q."/>
            <person name="Amedeo P."/>
            <person name="Jones K.M."/>
            <person name="Tallon L.J."/>
            <person name="Delcher A.L."/>
            <person name="Salzberg S.L."/>
            <person name="Silva J.C."/>
            <person name="Haas B.J."/>
            <person name="Majoros W.H."/>
            <person name="Farzad M."/>
            <person name="Carlton J.M."/>
            <person name="Smith R.K. Jr."/>
            <person name="Garg J."/>
            <person name="Pearlman R.E."/>
            <person name="Karrer K.M."/>
            <person name="Sun L."/>
            <person name="Manning G."/>
            <person name="Elde N.C."/>
            <person name="Turkewitz A.P."/>
            <person name="Asai D.J."/>
            <person name="Wilkes D.E."/>
            <person name="Wang Y."/>
            <person name="Cai H."/>
            <person name="Collins K."/>
            <person name="Stewart B.A."/>
            <person name="Lee S.R."/>
            <person name="Wilamowska K."/>
            <person name="Weinberg Z."/>
            <person name="Ruzzo W.L."/>
            <person name="Wloga D."/>
            <person name="Gaertig J."/>
            <person name="Frankel J."/>
            <person name="Tsao C.-C."/>
            <person name="Gorovsky M.A."/>
            <person name="Keeling P.J."/>
            <person name="Waller R.F."/>
            <person name="Patron N.J."/>
            <person name="Cherry J.M."/>
            <person name="Stover N.A."/>
            <person name="Krieger C.J."/>
            <person name="del Toro C."/>
            <person name="Ryder H.F."/>
            <person name="Williamson S.C."/>
            <person name="Barbeau R.A."/>
            <person name="Hamilton E.P."/>
            <person name="Orias E."/>
        </authorList>
    </citation>
    <scope>NUCLEOTIDE SEQUENCE [LARGE SCALE GENOMIC DNA]</scope>
    <source>
        <strain evidence="2">SB210</strain>
    </source>
</reference>
<dbReference type="RefSeq" id="XP_012651445.1">
    <property type="nucleotide sequence ID" value="XM_012795991.1"/>
</dbReference>
<dbReference type="InParanoid" id="W7XEB5"/>
<dbReference type="AlphaFoldDB" id="W7XEB5"/>